<reference evidence="16" key="1">
    <citation type="submission" date="2023-03" db="EMBL/GenBank/DDBJ databases">
        <authorList>
            <person name="Steffen K."/>
            <person name="Cardenas P."/>
        </authorList>
    </citation>
    <scope>NUCLEOTIDE SEQUENCE</scope>
</reference>
<feature type="domain" description="HAMP" evidence="15">
    <location>
        <begin position="292"/>
        <end position="344"/>
    </location>
</feature>
<dbReference type="CDD" id="cd00082">
    <property type="entry name" value="HisKA"/>
    <property type="match status" value="1"/>
</dbReference>
<evidence type="ECO:0000256" key="9">
    <source>
        <dbReference type="ARBA" id="ARBA00022777"/>
    </source>
</evidence>
<dbReference type="CDD" id="cd06225">
    <property type="entry name" value="HAMP"/>
    <property type="match status" value="1"/>
</dbReference>
<dbReference type="SUPFAM" id="SSF158472">
    <property type="entry name" value="HAMP domain-like"/>
    <property type="match status" value="1"/>
</dbReference>
<dbReference type="Proteomes" id="UP001174909">
    <property type="component" value="Unassembled WGS sequence"/>
</dbReference>
<evidence type="ECO:0000313" key="17">
    <source>
        <dbReference type="Proteomes" id="UP001174909"/>
    </source>
</evidence>
<keyword evidence="12" id="KW-0902">Two-component regulatory system</keyword>
<dbReference type="InterPro" id="IPR003661">
    <property type="entry name" value="HisK_dim/P_dom"/>
</dbReference>
<protein>
    <recommendedName>
        <fullName evidence="3">histidine kinase</fullName>
        <ecNumber evidence="3">2.7.13.3</ecNumber>
    </recommendedName>
</protein>
<evidence type="ECO:0000256" key="8">
    <source>
        <dbReference type="ARBA" id="ARBA00022741"/>
    </source>
</evidence>
<keyword evidence="17" id="KW-1185">Reference proteome</keyword>
<evidence type="ECO:0000256" key="12">
    <source>
        <dbReference type="ARBA" id="ARBA00023012"/>
    </source>
</evidence>
<comment type="catalytic activity">
    <reaction evidence="1">
        <text>ATP + protein L-histidine = ADP + protein N-phospho-L-histidine.</text>
        <dbReference type="EC" id="2.7.13.3"/>
    </reaction>
</comment>
<evidence type="ECO:0000259" key="15">
    <source>
        <dbReference type="PROSITE" id="PS50885"/>
    </source>
</evidence>
<dbReference type="InterPro" id="IPR036097">
    <property type="entry name" value="HisK_dim/P_sf"/>
</dbReference>
<feature type="transmembrane region" description="Helical" evidence="14">
    <location>
        <begin position="268"/>
        <end position="290"/>
    </location>
</feature>
<keyword evidence="10" id="KW-0067">ATP-binding</keyword>
<dbReference type="GO" id="GO:0005524">
    <property type="term" value="F:ATP binding"/>
    <property type="evidence" value="ECO:0007669"/>
    <property type="project" value="UniProtKB-KW"/>
</dbReference>
<accession>A0AA35WX61</accession>
<evidence type="ECO:0000256" key="4">
    <source>
        <dbReference type="ARBA" id="ARBA00022475"/>
    </source>
</evidence>
<sequence length="450" mass="51128">MFGVVFGSTSFLIRLAFKKEIDDYVEKIQAQISNNYQVFLNKVQKEVHATATDVRLHRVIERESSFPYLPALEFDFLEYGASDGRLLYPDTKVGKRKRIYNSLDDEEGHIQLRNIPKQSDLGLQYVVQVTEAGEWGFVTGGYLLQTWLETTPTSIQSDEHPIFLVGKSQGSNTASFDTESKTTAAEDWLPLNYASQIAQGRGWFKSLPSWLPERKIFLQATEDTSGRAFTAFRITPFNSPFATTRDAPAVGLVVAYSHERQMRWQQQLTITLLLSGIGGLALVYLISYIISRRITRPIAVLREGVSHIAAGNLDHRVKIQSRNEVGQLAEGFNQMAHDLKQSLEERMAAERAATWRDAARQVAHEVKNPLFPIRLSVENLQQAKSNPEVFEQIFSECTDTVIEEVDRIGKLIDEFHQFARMPKPQRKWNQLNDIVRSVLTLYTGRHIPGP</sequence>
<name>A0AA35WX61_GEOBA</name>
<dbReference type="EMBL" id="CASHTH010002442">
    <property type="protein sequence ID" value="CAI8029892.1"/>
    <property type="molecule type" value="Genomic_DNA"/>
</dbReference>
<evidence type="ECO:0000256" key="2">
    <source>
        <dbReference type="ARBA" id="ARBA00004651"/>
    </source>
</evidence>
<keyword evidence="13 14" id="KW-0472">Membrane</keyword>
<keyword evidence="11 14" id="KW-1133">Transmembrane helix</keyword>
<dbReference type="SMART" id="SM00304">
    <property type="entry name" value="HAMP"/>
    <property type="match status" value="1"/>
</dbReference>
<evidence type="ECO:0000256" key="7">
    <source>
        <dbReference type="ARBA" id="ARBA00022692"/>
    </source>
</evidence>
<evidence type="ECO:0000313" key="16">
    <source>
        <dbReference type="EMBL" id="CAI8029892.1"/>
    </source>
</evidence>
<keyword evidence="6" id="KW-0808">Transferase</keyword>
<dbReference type="InterPro" id="IPR050398">
    <property type="entry name" value="HssS/ArlS-like"/>
</dbReference>
<dbReference type="AlphaFoldDB" id="A0AA35WX61"/>
<dbReference type="SUPFAM" id="SSF47384">
    <property type="entry name" value="Homodimeric domain of signal transducing histidine kinase"/>
    <property type="match status" value="1"/>
</dbReference>
<dbReference type="Gene3D" id="6.10.340.10">
    <property type="match status" value="1"/>
</dbReference>
<dbReference type="PANTHER" id="PTHR45528">
    <property type="entry name" value="SENSOR HISTIDINE KINASE CPXA"/>
    <property type="match status" value="1"/>
</dbReference>
<gene>
    <name evidence="16" type="ORF">GBAR_LOCUS16963</name>
</gene>
<evidence type="ECO:0000256" key="5">
    <source>
        <dbReference type="ARBA" id="ARBA00022553"/>
    </source>
</evidence>
<keyword evidence="8" id="KW-0547">Nucleotide-binding</keyword>
<evidence type="ECO:0000256" key="11">
    <source>
        <dbReference type="ARBA" id="ARBA00022989"/>
    </source>
</evidence>
<keyword evidence="5" id="KW-0597">Phosphoprotein</keyword>
<proteinExistence type="predicted"/>
<organism evidence="16 17">
    <name type="scientific">Geodia barretti</name>
    <name type="common">Barrett's horny sponge</name>
    <dbReference type="NCBI Taxonomy" id="519541"/>
    <lineage>
        <taxon>Eukaryota</taxon>
        <taxon>Metazoa</taxon>
        <taxon>Porifera</taxon>
        <taxon>Demospongiae</taxon>
        <taxon>Heteroscleromorpha</taxon>
        <taxon>Tetractinellida</taxon>
        <taxon>Astrophorina</taxon>
        <taxon>Geodiidae</taxon>
        <taxon>Geodia</taxon>
    </lineage>
</organism>
<comment type="caution">
    <text evidence="16">The sequence shown here is derived from an EMBL/GenBank/DDBJ whole genome shotgun (WGS) entry which is preliminary data.</text>
</comment>
<dbReference type="PANTHER" id="PTHR45528:SF1">
    <property type="entry name" value="SENSOR HISTIDINE KINASE CPXA"/>
    <property type="match status" value="1"/>
</dbReference>
<dbReference type="Pfam" id="PF00512">
    <property type="entry name" value="HisKA"/>
    <property type="match status" value="1"/>
</dbReference>
<evidence type="ECO:0000256" key="1">
    <source>
        <dbReference type="ARBA" id="ARBA00000085"/>
    </source>
</evidence>
<dbReference type="Gene3D" id="1.10.287.130">
    <property type="match status" value="1"/>
</dbReference>
<dbReference type="SMART" id="SM00388">
    <property type="entry name" value="HisKA"/>
    <property type="match status" value="1"/>
</dbReference>
<dbReference type="PROSITE" id="PS50885">
    <property type="entry name" value="HAMP"/>
    <property type="match status" value="1"/>
</dbReference>
<evidence type="ECO:0000256" key="10">
    <source>
        <dbReference type="ARBA" id="ARBA00022840"/>
    </source>
</evidence>
<dbReference type="Pfam" id="PF00672">
    <property type="entry name" value="HAMP"/>
    <property type="match status" value="1"/>
</dbReference>
<dbReference type="GO" id="GO:0000155">
    <property type="term" value="F:phosphorelay sensor kinase activity"/>
    <property type="evidence" value="ECO:0007669"/>
    <property type="project" value="InterPro"/>
</dbReference>
<dbReference type="GO" id="GO:0005886">
    <property type="term" value="C:plasma membrane"/>
    <property type="evidence" value="ECO:0007669"/>
    <property type="project" value="UniProtKB-SubCell"/>
</dbReference>
<evidence type="ECO:0000256" key="6">
    <source>
        <dbReference type="ARBA" id="ARBA00022679"/>
    </source>
</evidence>
<keyword evidence="7 14" id="KW-0812">Transmembrane</keyword>
<dbReference type="EC" id="2.7.13.3" evidence="3"/>
<evidence type="ECO:0000256" key="13">
    <source>
        <dbReference type="ARBA" id="ARBA00023136"/>
    </source>
</evidence>
<evidence type="ECO:0000256" key="14">
    <source>
        <dbReference type="SAM" id="Phobius"/>
    </source>
</evidence>
<comment type="subcellular location">
    <subcellularLocation>
        <location evidence="2">Cell membrane</location>
        <topology evidence="2">Multi-pass membrane protein</topology>
    </subcellularLocation>
</comment>
<keyword evidence="9" id="KW-0418">Kinase</keyword>
<keyword evidence="4" id="KW-1003">Cell membrane</keyword>
<evidence type="ECO:0000256" key="3">
    <source>
        <dbReference type="ARBA" id="ARBA00012438"/>
    </source>
</evidence>
<dbReference type="InterPro" id="IPR003660">
    <property type="entry name" value="HAMP_dom"/>
</dbReference>